<comment type="caution">
    <text evidence="2">The sequence shown here is derived from an EMBL/GenBank/DDBJ whole genome shotgun (WGS) entry which is preliminary data.</text>
</comment>
<protein>
    <submittedName>
        <fullName evidence="2">Uncharacterized protein</fullName>
    </submittedName>
</protein>
<gene>
    <name evidence="2" type="ORF">IPN02_02615</name>
</gene>
<sequence>MHPSHTSTRSVEVIRHRATLERTLIIWDRLEAWAALSFLMAIAYVTGSVLFGWWLT</sequence>
<dbReference type="Proteomes" id="UP000727993">
    <property type="component" value="Unassembled WGS sequence"/>
</dbReference>
<organism evidence="2 3">
    <name type="scientific">Candidatus Neomicrothrix subdominans</name>
    <dbReference type="NCBI Taxonomy" id="2954438"/>
    <lineage>
        <taxon>Bacteria</taxon>
        <taxon>Bacillati</taxon>
        <taxon>Actinomycetota</taxon>
        <taxon>Acidimicrobiia</taxon>
        <taxon>Acidimicrobiales</taxon>
        <taxon>Microthrixaceae</taxon>
        <taxon>Candidatus Neomicrothrix</taxon>
    </lineage>
</organism>
<name>A0A936N9W5_9ACTN</name>
<evidence type="ECO:0000313" key="2">
    <source>
        <dbReference type="EMBL" id="MBK9295771.1"/>
    </source>
</evidence>
<feature type="transmembrane region" description="Helical" evidence="1">
    <location>
        <begin position="32"/>
        <end position="55"/>
    </location>
</feature>
<evidence type="ECO:0000256" key="1">
    <source>
        <dbReference type="SAM" id="Phobius"/>
    </source>
</evidence>
<keyword evidence="1" id="KW-1133">Transmembrane helix</keyword>
<dbReference type="AlphaFoldDB" id="A0A936N9W5"/>
<keyword evidence="1" id="KW-0812">Transmembrane</keyword>
<proteinExistence type="predicted"/>
<evidence type="ECO:0000313" key="3">
    <source>
        <dbReference type="Proteomes" id="UP000727993"/>
    </source>
</evidence>
<keyword evidence="1" id="KW-0472">Membrane</keyword>
<dbReference type="EMBL" id="JADJZA010000001">
    <property type="protein sequence ID" value="MBK9295771.1"/>
    <property type="molecule type" value="Genomic_DNA"/>
</dbReference>
<reference evidence="2 3" key="1">
    <citation type="submission" date="2020-10" db="EMBL/GenBank/DDBJ databases">
        <title>Connecting structure to function with the recovery of over 1000 high-quality activated sludge metagenome-assembled genomes encoding full-length rRNA genes using long-read sequencing.</title>
        <authorList>
            <person name="Singleton C.M."/>
            <person name="Petriglieri F."/>
            <person name="Kristensen J.M."/>
            <person name="Kirkegaard R.H."/>
            <person name="Michaelsen T.Y."/>
            <person name="Andersen M.H."/>
            <person name="Karst S.M."/>
            <person name="Dueholm M.S."/>
            <person name="Nielsen P.H."/>
            <person name="Albertsen M."/>
        </authorList>
    </citation>
    <scope>NUCLEOTIDE SEQUENCE [LARGE SCALE GENOMIC DNA]</scope>
    <source>
        <strain evidence="2">Lyne_18-Q3-R50-59_MAXAC.006</strain>
    </source>
</reference>
<accession>A0A936N9W5</accession>